<dbReference type="EMBL" id="JAULJE010000017">
    <property type="protein sequence ID" value="KAK1333027.1"/>
    <property type="molecule type" value="Genomic_DNA"/>
</dbReference>
<proteinExistence type="predicted"/>
<evidence type="ECO:0000313" key="7">
    <source>
        <dbReference type="Proteomes" id="UP001177744"/>
    </source>
</evidence>
<dbReference type="GO" id="GO:0003735">
    <property type="term" value="F:structural constituent of ribosome"/>
    <property type="evidence" value="ECO:0007669"/>
    <property type="project" value="InterPro"/>
</dbReference>
<evidence type="ECO:0000256" key="5">
    <source>
        <dbReference type="SAM" id="MobiDB-lite"/>
    </source>
</evidence>
<dbReference type="PANTHER" id="PTHR10496">
    <property type="entry name" value="40S RIBOSOMAL PROTEIN S24"/>
    <property type="match status" value="1"/>
</dbReference>
<keyword evidence="1" id="KW-0689">Ribosomal protein</keyword>
<sequence>MYKTTPDVIFVFGFRTHFGGGKTISFGMINNCLYYAKKMEPKTQTCLNPKHMACMRRRGPQEKTKRNTRTEWRNSGGLQRPTLVLLKVSWRSDNRNKYSYGTLSVTAAGEPKARSSGRAVEGPGAGFEGTVDPGLT</sequence>
<keyword evidence="2" id="KW-0687">Ribonucleoprotein</keyword>
<dbReference type="AlphaFoldDB" id="A0AA40HLG8"/>
<evidence type="ECO:0000256" key="3">
    <source>
        <dbReference type="ARBA" id="ARBA00035149"/>
    </source>
</evidence>
<evidence type="ECO:0000313" key="6">
    <source>
        <dbReference type="EMBL" id="KAK1333027.1"/>
    </source>
</evidence>
<comment type="caution">
    <text evidence="6">The sequence shown here is derived from an EMBL/GenBank/DDBJ whole genome shotgun (WGS) entry which is preliminary data.</text>
</comment>
<evidence type="ECO:0000256" key="1">
    <source>
        <dbReference type="ARBA" id="ARBA00022980"/>
    </source>
</evidence>
<dbReference type="InterPro" id="IPR001976">
    <property type="entry name" value="Ribosomal_eS24"/>
</dbReference>
<protein>
    <recommendedName>
        <fullName evidence="3">Small ribosomal subunit protein eS24</fullName>
    </recommendedName>
    <alternativeName>
        <fullName evidence="4">40S ribosomal protein S24</fullName>
    </alternativeName>
</protein>
<dbReference type="Proteomes" id="UP001177744">
    <property type="component" value="Unassembled WGS sequence"/>
</dbReference>
<feature type="region of interest" description="Disordered" evidence="5">
    <location>
        <begin position="56"/>
        <end position="76"/>
    </location>
</feature>
<gene>
    <name evidence="6" type="ORF">QTO34_006560</name>
</gene>
<keyword evidence="7" id="KW-1185">Reference proteome</keyword>
<dbReference type="Gene3D" id="3.30.70.3370">
    <property type="match status" value="1"/>
</dbReference>
<dbReference type="InterPro" id="IPR053709">
    <property type="entry name" value="eRP_eS24_sf"/>
</dbReference>
<evidence type="ECO:0000256" key="2">
    <source>
        <dbReference type="ARBA" id="ARBA00023274"/>
    </source>
</evidence>
<dbReference type="GO" id="GO:0006412">
    <property type="term" value="P:translation"/>
    <property type="evidence" value="ECO:0007669"/>
    <property type="project" value="InterPro"/>
</dbReference>
<organism evidence="6 7">
    <name type="scientific">Cnephaeus nilssonii</name>
    <name type="common">Northern bat</name>
    <name type="synonym">Eptesicus nilssonii</name>
    <dbReference type="NCBI Taxonomy" id="3371016"/>
    <lineage>
        <taxon>Eukaryota</taxon>
        <taxon>Metazoa</taxon>
        <taxon>Chordata</taxon>
        <taxon>Craniata</taxon>
        <taxon>Vertebrata</taxon>
        <taxon>Euteleostomi</taxon>
        <taxon>Mammalia</taxon>
        <taxon>Eutheria</taxon>
        <taxon>Laurasiatheria</taxon>
        <taxon>Chiroptera</taxon>
        <taxon>Yangochiroptera</taxon>
        <taxon>Vespertilionidae</taxon>
        <taxon>Cnephaeus</taxon>
    </lineage>
</organism>
<evidence type="ECO:0000256" key="4">
    <source>
        <dbReference type="ARBA" id="ARBA00035458"/>
    </source>
</evidence>
<dbReference type="GO" id="GO:0044391">
    <property type="term" value="C:ribosomal subunit"/>
    <property type="evidence" value="ECO:0007669"/>
    <property type="project" value="UniProtKB-ARBA"/>
</dbReference>
<dbReference type="Pfam" id="PF01282">
    <property type="entry name" value="Ribosomal_S24e"/>
    <property type="match status" value="1"/>
</dbReference>
<reference evidence="6" key="1">
    <citation type="submission" date="2023-06" db="EMBL/GenBank/DDBJ databases">
        <title>Reference genome for the Northern bat (Eptesicus nilssonii), a most northern bat species.</title>
        <authorList>
            <person name="Laine V.N."/>
            <person name="Pulliainen A.T."/>
            <person name="Lilley T.M."/>
        </authorList>
    </citation>
    <scope>NUCLEOTIDE SEQUENCE</scope>
    <source>
        <strain evidence="6">BLF_Eptnil</strain>
        <tissue evidence="6">Kidney</tissue>
    </source>
</reference>
<feature type="compositionally biased region" description="Basic and acidic residues" evidence="5">
    <location>
        <begin position="59"/>
        <end position="72"/>
    </location>
</feature>
<dbReference type="SUPFAM" id="SSF54189">
    <property type="entry name" value="Ribosomal proteins S24e, L23 and L15e"/>
    <property type="match status" value="1"/>
</dbReference>
<feature type="region of interest" description="Disordered" evidence="5">
    <location>
        <begin position="107"/>
        <end position="136"/>
    </location>
</feature>
<accession>A0AA40HLG8</accession>
<dbReference type="InterPro" id="IPR012678">
    <property type="entry name" value="Ribosomal_uL23/eL15/eS24_sf"/>
</dbReference>
<name>A0AA40HLG8_CNENI</name>